<dbReference type="EMBL" id="VIVQ01000001">
    <property type="protein sequence ID" value="TWE11277.1"/>
    <property type="molecule type" value="Genomic_DNA"/>
</dbReference>
<organism evidence="2 3">
    <name type="scientific">Rudaeicoccus suwonensis</name>
    <dbReference type="NCBI Taxonomy" id="657409"/>
    <lineage>
        <taxon>Bacteria</taxon>
        <taxon>Bacillati</taxon>
        <taxon>Actinomycetota</taxon>
        <taxon>Actinomycetes</taxon>
        <taxon>Micrococcales</taxon>
        <taxon>Dermacoccaceae</taxon>
        <taxon>Rudaeicoccus</taxon>
    </lineage>
</organism>
<feature type="transmembrane region" description="Helical" evidence="1">
    <location>
        <begin position="149"/>
        <end position="168"/>
    </location>
</feature>
<dbReference type="Proteomes" id="UP000318297">
    <property type="component" value="Unassembled WGS sequence"/>
</dbReference>
<evidence type="ECO:0000313" key="3">
    <source>
        <dbReference type="Proteomes" id="UP000318297"/>
    </source>
</evidence>
<evidence type="ECO:0000256" key="1">
    <source>
        <dbReference type="SAM" id="Phobius"/>
    </source>
</evidence>
<keyword evidence="1" id="KW-0812">Transmembrane</keyword>
<comment type="caution">
    <text evidence="2">The sequence shown here is derived from an EMBL/GenBank/DDBJ whole genome shotgun (WGS) entry which is preliminary data.</text>
</comment>
<name>A0A561E6N7_9MICO</name>
<keyword evidence="1" id="KW-0472">Membrane</keyword>
<feature type="transmembrane region" description="Helical" evidence="1">
    <location>
        <begin position="29"/>
        <end position="48"/>
    </location>
</feature>
<dbReference type="AlphaFoldDB" id="A0A561E6N7"/>
<feature type="transmembrane region" description="Helical" evidence="1">
    <location>
        <begin position="218"/>
        <end position="239"/>
    </location>
</feature>
<keyword evidence="1" id="KW-1133">Transmembrane helix</keyword>
<dbReference type="OrthoDB" id="4775568at2"/>
<gene>
    <name evidence="2" type="ORF">BKA23_0039</name>
</gene>
<feature type="transmembrane region" description="Helical" evidence="1">
    <location>
        <begin position="180"/>
        <end position="198"/>
    </location>
</feature>
<proteinExistence type="predicted"/>
<accession>A0A561E6N7</accession>
<dbReference type="RefSeq" id="WP_145224413.1">
    <property type="nucleotide sequence ID" value="NZ_VIVQ01000001.1"/>
</dbReference>
<evidence type="ECO:0000313" key="2">
    <source>
        <dbReference type="EMBL" id="TWE11277.1"/>
    </source>
</evidence>
<protein>
    <submittedName>
        <fullName evidence="2">Uncharacterized protein</fullName>
    </submittedName>
</protein>
<keyword evidence="3" id="KW-1185">Reference proteome</keyword>
<reference evidence="2 3" key="1">
    <citation type="submission" date="2019-06" db="EMBL/GenBank/DDBJ databases">
        <title>Sequencing the genomes of 1000 actinobacteria strains.</title>
        <authorList>
            <person name="Klenk H.-P."/>
        </authorList>
    </citation>
    <scope>NUCLEOTIDE SEQUENCE [LARGE SCALE GENOMIC DNA]</scope>
    <source>
        <strain evidence="2 3">DSM 19560</strain>
    </source>
</reference>
<sequence>MTTYGGVRHESADAVIVPAPRKNWAWRHLAGLTILALWVVWLAATVWATPREASATQLRSALEHGRVIDSRQVDSQPQFSASAFLFDKQSVPTSNEGQYVVWTSTDHRQHWTNLYSLGTVQQSSGQQDYLSAAGSYVFNNTHFRSGIDWAPVGLAQLMLLLFALGAMLGGDAPRRGTRWFWFWTFNLPLGIGVLWFAVQERLTDPEPRPGRWNGWEALGVNIVGFLLLMFATIGVQGLLSS</sequence>